<gene>
    <name evidence="2" type="primary">LOC109019829</name>
</gene>
<evidence type="ECO:0000313" key="2">
    <source>
        <dbReference type="RefSeq" id="XP_018857752.2"/>
    </source>
</evidence>
<protein>
    <submittedName>
        <fullName evidence="2">Uncharacterized mitochondrial protein AtMg00810-like</fullName>
    </submittedName>
</protein>
<dbReference type="STRING" id="51240.A0A2I4HNR7"/>
<proteinExistence type="predicted"/>
<dbReference type="AlphaFoldDB" id="A0A2I4HNR7"/>
<dbReference type="RefSeq" id="XP_018857752.2">
    <property type="nucleotide sequence ID" value="XM_019002207.2"/>
</dbReference>
<dbReference type="PANTHER" id="PTHR11439">
    <property type="entry name" value="GAG-POL-RELATED RETROTRANSPOSON"/>
    <property type="match status" value="1"/>
</dbReference>
<name>A0A2I4HNR7_JUGRE</name>
<dbReference type="Proteomes" id="UP000235220">
    <property type="component" value="Chromosome 10"/>
</dbReference>
<dbReference type="OrthoDB" id="418237at2759"/>
<sequence>MESVNVVVDDNSKELTKTELDNLIGKAEENSTDQEDTDLLELATPGSVSHHEKKPSTRISHNHPMENILGKLDEGKSIDPALYRSMIGSLLYITASRPNIAFSLCACAQFQANSKESHVTAVKRILKYLSATVDYGIWYSKDSNLSLVGYFDVDYRKSTTGGCFYVGSNLVA</sequence>
<dbReference type="Gramene" id="Jr10_17940_p1">
    <property type="protein sequence ID" value="cds.Jr10_17940_p1"/>
    <property type="gene ID" value="Jr10_17940"/>
</dbReference>
<keyword evidence="1" id="KW-1185">Reference proteome</keyword>
<accession>A0A2I4HNR7</accession>
<evidence type="ECO:0000313" key="1">
    <source>
        <dbReference type="Proteomes" id="UP000235220"/>
    </source>
</evidence>
<organism evidence="1 2">
    <name type="scientific">Juglans regia</name>
    <name type="common">English walnut</name>
    <dbReference type="NCBI Taxonomy" id="51240"/>
    <lineage>
        <taxon>Eukaryota</taxon>
        <taxon>Viridiplantae</taxon>
        <taxon>Streptophyta</taxon>
        <taxon>Embryophyta</taxon>
        <taxon>Tracheophyta</taxon>
        <taxon>Spermatophyta</taxon>
        <taxon>Magnoliopsida</taxon>
        <taxon>eudicotyledons</taxon>
        <taxon>Gunneridae</taxon>
        <taxon>Pentapetalae</taxon>
        <taxon>rosids</taxon>
        <taxon>fabids</taxon>
        <taxon>Fagales</taxon>
        <taxon>Juglandaceae</taxon>
        <taxon>Juglans</taxon>
    </lineage>
</organism>
<dbReference type="KEGG" id="jre:109019829"/>
<dbReference type="GeneID" id="109019829"/>
<reference evidence="2" key="1">
    <citation type="submission" date="2025-08" db="UniProtKB">
        <authorList>
            <consortium name="RefSeq"/>
        </authorList>
    </citation>
    <scope>IDENTIFICATION</scope>
    <source>
        <tissue evidence="2">Leaves</tissue>
    </source>
</reference>
<dbReference type="PANTHER" id="PTHR11439:SF486">
    <property type="entry name" value="RLK (RECEPTOR-LIKE KINASE) PROTEIN, PUTATIVE-RELATED"/>
    <property type="match status" value="1"/>
</dbReference>